<dbReference type="SUPFAM" id="SSF57850">
    <property type="entry name" value="RING/U-box"/>
    <property type="match status" value="1"/>
</dbReference>
<feature type="domain" description="U-box" evidence="13">
    <location>
        <begin position="34"/>
        <end position="107"/>
    </location>
</feature>
<keyword evidence="10" id="KW-0539">Nucleus</keyword>
<comment type="function">
    <text evidence="3">May catalyze the cis-trans isomerization of proline imidic peptide bonds in oligopeptides thereby assisting the folding of proteins. May also function as a chaperone, playing a role in intracellular transport of proteins. May also have a protein ubiquitin ligase activity acting as an E3 ubiquitin protein ligase or as a ubiquitin-ubiquitin ligase promoting elongation of ubiquitin chains on proteins.</text>
</comment>
<evidence type="ECO:0000313" key="15">
    <source>
        <dbReference type="Proteomes" id="UP001314263"/>
    </source>
</evidence>
<evidence type="ECO:0000259" key="12">
    <source>
        <dbReference type="PROSITE" id="PS50072"/>
    </source>
</evidence>
<evidence type="ECO:0000256" key="11">
    <source>
        <dbReference type="SAM" id="MobiDB-lite"/>
    </source>
</evidence>
<feature type="region of interest" description="Disordered" evidence="11">
    <location>
        <begin position="245"/>
        <end position="298"/>
    </location>
</feature>
<dbReference type="InterPro" id="IPR003613">
    <property type="entry name" value="Ubox_domain"/>
</dbReference>
<dbReference type="InterPro" id="IPR013083">
    <property type="entry name" value="Znf_RING/FYVE/PHD"/>
</dbReference>
<evidence type="ECO:0000256" key="1">
    <source>
        <dbReference type="ARBA" id="ARBA00000900"/>
    </source>
</evidence>
<evidence type="ECO:0000256" key="5">
    <source>
        <dbReference type="ARBA" id="ARBA00007930"/>
    </source>
</evidence>
<comment type="catalytic activity">
    <reaction evidence="2">
        <text>[protein]-peptidylproline (omega=180) = [protein]-peptidylproline (omega=0)</text>
        <dbReference type="Rhea" id="RHEA:16237"/>
        <dbReference type="Rhea" id="RHEA-COMP:10747"/>
        <dbReference type="Rhea" id="RHEA-COMP:10748"/>
        <dbReference type="ChEBI" id="CHEBI:83833"/>
        <dbReference type="ChEBI" id="CHEBI:83834"/>
        <dbReference type="EC" id="5.2.1.8"/>
    </reaction>
</comment>
<reference evidence="14 15" key="1">
    <citation type="submission" date="2023-10" db="EMBL/GenBank/DDBJ databases">
        <authorList>
            <person name="Maclean D."/>
            <person name="Macfadyen A."/>
        </authorList>
    </citation>
    <scope>NUCLEOTIDE SEQUENCE [LARGE SCALE GENOMIC DNA]</scope>
</reference>
<evidence type="ECO:0000256" key="2">
    <source>
        <dbReference type="ARBA" id="ARBA00000971"/>
    </source>
</evidence>
<evidence type="ECO:0000256" key="9">
    <source>
        <dbReference type="ARBA" id="ARBA00023235"/>
    </source>
</evidence>
<accession>A0AAV1IL69</accession>
<comment type="subcellular location">
    <subcellularLocation>
        <location evidence="4">Nucleus</location>
    </subcellularLocation>
</comment>
<dbReference type="Pfam" id="PF00160">
    <property type="entry name" value="Pro_isomerase"/>
    <property type="match status" value="1"/>
</dbReference>
<evidence type="ECO:0000256" key="10">
    <source>
        <dbReference type="ARBA" id="ARBA00023242"/>
    </source>
</evidence>
<dbReference type="SMART" id="SM00504">
    <property type="entry name" value="Ubox"/>
    <property type="match status" value="1"/>
</dbReference>
<sequence length="641" mass="70346">MGKKSQTKDRGYITAAEWQSEWGGHKDKSKRPFKSLPFNCCAITFTPFQDPACTLDGTTYDISNIVPYVMKHRKHPVTGEPLALKDIVKLNFAKSSEGEYICPMLKKVFTDHTHIVAVRPSGNVFCWEAVEELNIKPKYWKDLMDDTPFTRKDIIHLQDPLNLEGRNVESFDHVRKDLKVEDEDEAAKDPAFFLKSEGLSEDMKRVMAKLYTPDALKAFEQGGGGKKAEALRALAEAKAAAKAAAKAGSSQANSESSAAPRDGPDPRLQPPNPEERTLPKFKPGTSTWNTDDPSQAPPWVRAQMRKEMEAGQWRGMDKDKAAQDQAAGQGSAKVAPKPYMSAQYKEDTMRTTGAASRSFTSTAVNVQTKNARTMVRIERHPKKKAYMKLHTSLGDLNLELHCDMAPRTCENFLVLSESGYYQDTIFHRCIKSFMIQGGDPTGTGTGGESIYGKTFKDELDSRLTHSGRGILSMANSGPATNGSQFFILFKSAHHLDFKHTVFGRVVGGFEVLTAMEKVRTDDDDRPKQEIKITGATVFVNPYKDEEEAERKAAEEARLKAERDAGPITAEESVGTWFSNPAADHSSQQQHSAVGKYLRVPPAAAKAAAAGAAGDSNGNATAAVPPPAKKAKPSGYGNFGNF</sequence>
<dbReference type="GO" id="GO:0003755">
    <property type="term" value="F:peptidyl-prolyl cis-trans isomerase activity"/>
    <property type="evidence" value="ECO:0007669"/>
    <property type="project" value="UniProtKB-KW"/>
</dbReference>
<dbReference type="InterPro" id="IPR026951">
    <property type="entry name" value="PPIL2_U-box_dom"/>
</dbReference>
<evidence type="ECO:0008006" key="16">
    <source>
        <dbReference type="Google" id="ProtNLM"/>
    </source>
</evidence>
<dbReference type="GO" id="GO:0000209">
    <property type="term" value="P:protein polyubiquitination"/>
    <property type="evidence" value="ECO:0007669"/>
    <property type="project" value="TreeGrafter"/>
</dbReference>
<feature type="compositionally biased region" description="Polar residues" evidence="11">
    <location>
        <begin position="284"/>
        <end position="293"/>
    </location>
</feature>
<dbReference type="EMBL" id="CAUYUE010000017">
    <property type="protein sequence ID" value="CAK0787571.1"/>
    <property type="molecule type" value="Genomic_DNA"/>
</dbReference>
<dbReference type="AlphaFoldDB" id="A0AAV1IL69"/>
<evidence type="ECO:0000313" key="14">
    <source>
        <dbReference type="EMBL" id="CAK0787571.1"/>
    </source>
</evidence>
<dbReference type="Proteomes" id="UP001314263">
    <property type="component" value="Unassembled WGS sequence"/>
</dbReference>
<evidence type="ECO:0000256" key="8">
    <source>
        <dbReference type="ARBA" id="ARBA00023110"/>
    </source>
</evidence>
<feature type="compositionally biased region" description="Low complexity" evidence="11">
    <location>
        <begin position="604"/>
        <end position="622"/>
    </location>
</feature>
<dbReference type="PRINTS" id="PR00153">
    <property type="entry name" value="CSAPPISMRASE"/>
</dbReference>
<feature type="domain" description="PPIase cyclophilin-type" evidence="12">
    <location>
        <begin position="390"/>
        <end position="537"/>
    </location>
</feature>
<organism evidence="14 15">
    <name type="scientific">Coccomyxa viridis</name>
    <dbReference type="NCBI Taxonomy" id="1274662"/>
    <lineage>
        <taxon>Eukaryota</taxon>
        <taxon>Viridiplantae</taxon>
        <taxon>Chlorophyta</taxon>
        <taxon>core chlorophytes</taxon>
        <taxon>Trebouxiophyceae</taxon>
        <taxon>Trebouxiophyceae incertae sedis</taxon>
        <taxon>Coccomyxaceae</taxon>
        <taxon>Coccomyxa</taxon>
    </lineage>
</organism>
<keyword evidence="6" id="KW-0808">Transferase</keyword>
<evidence type="ECO:0000256" key="7">
    <source>
        <dbReference type="ARBA" id="ARBA00022786"/>
    </source>
</evidence>
<evidence type="ECO:0000256" key="3">
    <source>
        <dbReference type="ARBA" id="ARBA00003697"/>
    </source>
</evidence>
<dbReference type="CDD" id="cd16663">
    <property type="entry name" value="RING-Ubox_PPIL2"/>
    <property type="match status" value="1"/>
</dbReference>
<dbReference type="GO" id="GO:0061630">
    <property type="term" value="F:ubiquitin protein ligase activity"/>
    <property type="evidence" value="ECO:0007669"/>
    <property type="project" value="UniProtKB-EC"/>
</dbReference>
<dbReference type="Gene3D" id="2.40.100.10">
    <property type="entry name" value="Cyclophilin-like"/>
    <property type="match status" value="1"/>
</dbReference>
<dbReference type="FunFam" id="2.40.100.10:FF:000014">
    <property type="entry name" value="Peptidyl-prolyl cis-trans isomerase cyp65"/>
    <property type="match status" value="1"/>
</dbReference>
<comment type="caution">
    <text evidence="14">The sequence shown here is derived from an EMBL/GenBank/DDBJ whole genome shotgun (WGS) entry which is preliminary data.</text>
</comment>
<dbReference type="PROSITE" id="PS50072">
    <property type="entry name" value="CSA_PPIASE_2"/>
    <property type="match status" value="1"/>
</dbReference>
<keyword evidence="8" id="KW-0697">Rotamase</keyword>
<evidence type="ECO:0000256" key="4">
    <source>
        <dbReference type="ARBA" id="ARBA00004123"/>
    </source>
</evidence>
<dbReference type="SUPFAM" id="SSF50891">
    <property type="entry name" value="Cyclophilin-like"/>
    <property type="match status" value="1"/>
</dbReference>
<feature type="region of interest" description="Disordered" evidence="11">
    <location>
        <begin position="313"/>
        <end position="334"/>
    </location>
</feature>
<dbReference type="GO" id="GO:0071013">
    <property type="term" value="C:catalytic step 2 spliceosome"/>
    <property type="evidence" value="ECO:0007669"/>
    <property type="project" value="TreeGrafter"/>
</dbReference>
<dbReference type="PANTHER" id="PTHR45625:SF1">
    <property type="entry name" value="RING-TYPE E3 UBIQUITIN-PROTEIN LIGASE PPIL2"/>
    <property type="match status" value="1"/>
</dbReference>
<dbReference type="PROSITE" id="PS51698">
    <property type="entry name" value="U_BOX"/>
    <property type="match status" value="1"/>
</dbReference>
<dbReference type="InterPro" id="IPR029000">
    <property type="entry name" value="Cyclophilin-like_dom_sf"/>
</dbReference>
<dbReference type="InterPro" id="IPR002130">
    <property type="entry name" value="Cyclophilin-type_PPIase_dom"/>
</dbReference>
<keyword evidence="7" id="KW-0833">Ubl conjugation pathway</keyword>
<keyword evidence="9" id="KW-0413">Isomerase</keyword>
<proteinExistence type="inferred from homology"/>
<dbReference type="Gene3D" id="3.30.40.10">
    <property type="entry name" value="Zinc/RING finger domain, C3HC4 (zinc finger)"/>
    <property type="match status" value="1"/>
</dbReference>
<feature type="compositionally biased region" description="Basic and acidic residues" evidence="11">
    <location>
        <begin position="313"/>
        <end position="322"/>
    </location>
</feature>
<comment type="similarity">
    <text evidence="5">Belongs to the cyclophilin-type PPIase family. PPIL2 subfamily.</text>
</comment>
<dbReference type="PANTHER" id="PTHR45625">
    <property type="entry name" value="PEPTIDYL-PROLYL CIS-TRANS ISOMERASE-RELATED"/>
    <property type="match status" value="1"/>
</dbReference>
<comment type="catalytic activity">
    <reaction evidence="1">
        <text>S-ubiquitinyl-[E2 ubiquitin-conjugating enzyme]-L-cysteine + [acceptor protein]-L-lysine = [E2 ubiquitin-conjugating enzyme]-L-cysteine + N(6)-ubiquitinyl-[acceptor protein]-L-lysine.</text>
        <dbReference type="EC" id="2.3.2.27"/>
    </reaction>
</comment>
<gene>
    <name evidence="14" type="ORF">CVIRNUC_010793</name>
</gene>
<evidence type="ECO:0000259" key="13">
    <source>
        <dbReference type="PROSITE" id="PS51698"/>
    </source>
</evidence>
<protein>
    <recommendedName>
        <fullName evidence="16">RING-type E3 ubiquitin transferase</fullName>
    </recommendedName>
</protein>
<feature type="region of interest" description="Disordered" evidence="11">
    <location>
        <begin position="604"/>
        <end position="641"/>
    </location>
</feature>
<evidence type="ECO:0000256" key="6">
    <source>
        <dbReference type="ARBA" id="ARBA00022679"/>
    </source>
</evidence>
<keyword evidence="15" id="KW-1185">Reference proteome</keyword>
<feature type="compositionally biased region" description="Low complexity" evidence="11">
    <location>
        <begin position="323"/>
        <end position="333"/>
    </location>
</feature>
<dbReference type="InterPro" id="IPR044666">
    <property type="entry name" value="Cyclophilin_A-like"/>
</dbReference>
<name>A0AAV1IL69_9CHLO</name>
<dbReference type="FunFam" id="3.30.40.10:FF:000079">
    <property type="entry name" value="Peptidyl-prolyl cis-trans isomerase 2"/>
    <property type="match status" value="1"/>
</dbReference>